<gene>
    <name evidence="8" type="ORF">C2869_00005</name>
</gene>
<reference evidence="8 9" key="1">
    <citation type="submission" date="2018-01" db="EMBL/GenBank/DDBJ databases">
        <title>Genome sequence of a Cantenovulum-like bacteria.</title>
        <authorList>
            <person name="Tan W.R."/>
            <person name="Lau N.-S."/>
            <person name="Go F."/>
            <person name="Amirul A.-A.A."/>
        </authorList>
    </citation>
    <scope>NUCLEOTIDE SEQUENCE [LARGE SCALE GENOMIC DNA]</scope>
    <source>
        <strain evidence="8 9">CCB-QB4</strain>
    </source>
</reference>
<accession>A0A2S0VXF3</accession>
<proteinExistence type="inferred from homology"/>
<protein>
    <recommendedName>
        <fullName evidence="7">Peptidase M3A/M3B catalytic domain-containing protein</fullName>
    </recommendedName>
</protein>
<keyword evidence="4 6" id="KW-0862">Zinc</keyword>
<organism evidence="8 9">
    <name type="scientific">Saccharobesus litoralis</name>
    <dbReference type="NCBI Taxonomy" id="2172099"/>
    <lineage>
        <taxon>Bacteria</taxon>
        <taxon>Pseudomonadati</taxon>
        <taxon>Pseudomonadota</taxon>
        <taxon>Gammaproteobacteria</taxon>
        <taxon>Alteromonadales</taxon>
        <taxon>Alteromonadaceae</taxon>
        <taxon>Saccharobesus</taxon>
    </lineage>
</organism>
<sequence>MHAYDKGVEGRWMHVYPQEGKRSGAYMFGAAYDVHPYVLLNHNDDYNSASTFAHEYGHAVHSVLSNKTQPWETADYATFIAETASIMNEMLLEDMVL</sequence>
<dbReference type="RefSeq" id="WP_108604895.1">
    <property type="nucleotide sequence ID" value="NZ_CP026604.1"/>
</dbReference>
<comment type="cofactor">
    <cofactor evidence="6">
        <name>Zn(2+)</name>
        <dbReference type="ChEBI" id="CHEBI:29105"/>
    </cofactor>
    <text evidence="6">Binds 1 zinc ion.</text>
</comment>
<feature type="domain" description="Peptidase M3A/M3B catalytic" evidence="7">
    <location>
        <begin position="6"/>
        <end position="94"/>
    </location>
</feature>
<evidence type="ECO:0000313" key="8">
    <source>
        <dbReference type="EMBL" id="AWB68852.1"/>
    </source>
</evidence>
<evidence type="ECO:0000256" key="4">
    <source>
        <dbReference type="ARBA" id="ARBA00022833"/>
    </source>
</evidence>
<dbReference type="Gene3D" id="1.10.1370.30">
    <property type="match status" value="1"/>
</dbReference>
<dbReference type="EMBL" id="CP026604">
    <property type="protein sequence ID" value="AWB68852.1"/>
    <property type="molecule type" value="Genomic_DNA"/>
</dbReference>
<dbReference type="AlphaFoldDB" id="A0A2S0VXF3"/>
<dbReference type="GO" id="GO:0006508">
    <property type="term" value="P:proteolysis"/>
    <property type="evidence" value="ECO:0007669"/>
    <property type="project" value="UniProtKB-KW"/>
</dbReference>
<dbReference type="Proteomes" id="UP000244441">
    <property type="component" value="Chromosome"/>
</dbReference>
<keyword evidence="9" id="KW-1185">Reference proteome</keyword>
<evidence type="ECO:0000256" key="6">
    <source>
        <dbReference type="RuleBase" id="RU003435"/>
    </source>
</evidence>
<dbReference type="InterPro" id="IPR001567">
    <property type="entry name" value="Pept_M3A_M3B_dom"/>
</dbReference>
<comment type="similarity">
    <text evidence="6">Belongs to the peptidase M3 family.</text>
</comment>
<evidence type="ECO:0000256" key="2">
    <source>
        <dbReference type="ARBA" id="ARBA00022723"/>
    </source>
</evidence>
<dbReference type="GO" id="GO:0004222">
    <property type="term" value="F:metalloendopeptidase activity"/>
    <property type="evidence" value="ECO:0007669"/>
    <property type="project" value="InterPro"/>
</dbReference>
<dbReference type="GO" id="GO:0046872">
    <property type="term" value="F:metal ion binding"/>
    <property type="evidence" value="ECO:0007669"/>
    <property type="project" value="UniProtKB-UniRule"/>
</dbReference>
<name>A0A2S0VXF3_9ALTE</name>
<dbReference type="OrthoDB" id="9766487at2"/>
<dbReference type="SUPFAM" id="SSF55486">
    <property type="entry name" value="Metalloproteases ('zincins'), catalytic domain"/>
    <property type="match status" value="1"/>
</dbReference>
<evidence type="ECO:0000256" key="5">
    <source>
        <dbReference type="ARBA" id="ARBA00023049"/>
    </source>
</evidence>
<evidence type="ECO:0000259" key="7">
    <source>
        <dbReference type="Pfam" id="PF01432"/>
    </source>
</evidence>
<evidence type="ECO:0000256" key="1">
    <source>
        <dbReference type="ARBA" id="ARBA00022670"/>
    </source>
</evidence>
<evidence type="ECO:0000256" key="3">
    <source>
        <dbReference type="ARBA" id="ARBA00022801"/>
    </source>
</evidence>
<keyword evidence="1 6" id="KW-0645">Protease</keyword>
<dbReference type="KEGG" id="cate:C2869_00005"/>
<keyword evidence="2 6" id="KW-0479">Metal-binding</keyword>
<keyword evidence="3 6" id="KW-0378">Hydrolase</keyword>
<evidence type="ECO:0000313" key="9">
    <source>
        <dbReference type="Proteomes" id="UP000244441"/>
    </source>
</evidence>
<keyword evidence="5 6" id="KW-0482">Metalloprotease</keyword>
<dbReference type="Pfam" id="PF01432">
    <property type="entry name" value="Peptidase_M3"/>
    <property type="match status" value="1"/>
</dbReference>